<dbReference type="GO" id="GO:0046653">
    <property type="term" value="P:tetrahydrofolate metabolic process"/>
    <property type="evidence" value="ECO:0007669"/>
    <property type="project" value="TreeGrafter"/>
</dbReference>
<evidence type="ECO:0000256" key="9">
    <source>
        <dbReference type="ARBA" id="ARBA00022605"/>
    </source>
</evidence>
<dbReference type="PROSITE" id="PS51337">
    <property type="entry name" value="B12_BINDING_NTER"/>
    <property type="match status" value="1"/>
</dbReference>
<dbReference type="SUPFAM" id="SSF47644">
    <property type="entry name" value="Methionine synthase domain"/>
    <property type="match status" value="1"/>
</dbReference>
<evidence type="ECO:0000259" key="20">
    <source>
        <dbReference type="PROSITE" id="PS50970"/>
    </source>
</evidence>
<reference evidence="24" key="1">
    <citation type="submission" date="2015-02" db="EMBL/GenBank/DDBJ databases">
        <title>A novel member of the family Ruminococcaceae isolated from human feces.</title>
        <authorList>
            <person name="Shkoporov A.N."/>
            <person name="Chaplin A.V."/>
            <person name="Motuzova O.V."/>
            <person name="Kafarskaia L.I."/>
            <person name="Khokhlova E.V."/>
            <person name="Efimov B.A."/>
        </authorList>
    </citation>
    <scope>NUCLEOTIDE SEQUENCE [LARGE SCALE GENOMIC DNA]</scope>
    <source>
        <strain evidence="24">585-1</strain>
    </source>
</reference>
<keyword evidence="10" id="KW-0846">Cobalamin</keyword>
<evidence type="ECO:0000256" key="4">
    <source>
        <dbReference type="ARBA" id="ARBA00005178"/>
    </source>
</evidence>
<dbReference type="PANTHER" id="PTHR45833">
    <property type="entry name" value="METHIONINE SYNTHASE"/>
    <property type="match status" value="1"/>
</dbReference>
<feature type="binding site" evidence="19">
    <location>
        <position position="203"/>
    </location>
    <ligand>
        <name>Zn(2+)</name>
        <dbReference type="ChEBI" id="CHEBI:29105"/>
    </ligand>
</feature>
<dbReference type="UniPathway" id="UPA00051">
    <property type="reaction ID" value="UER00081"/>
</dbReference>
<dbReference type="InterPro" id="IPR011005">
    <property type="entry name" value="Dihydropteroate_synth-like_sf"/>
</dbReference>
<gene>
    <name evidence="24" type="ORF">TQ39_00135</name>
</gene>
<evidence type="ECO:0000313" key="24">
    <source>
        <dbReference type="EMBL" id="KJF41280.1"/>
    </source>
</evidence>
<dbReference type="SUPFAM" id="SSF52242">
    <property type="entry name" value="Cobalamin (vitamin B12)-binding domain"/>
    <property type="match status" value="1"/>
</dbReference>
<keyword evidence="9" id="KW-0028">Amino-acid biosynthesis</keyword>
<dbReference type="PROSITE" id="PS50972">
    <property type="entry name" value="PTERIN_BINDING"/>
    <property type="match status" value="1"/>
</dbReference>
<evidence type="ECO:0000256" key="5">
    <source>
        <dbReference type="ARBA" id="ARBA00010398"/>
    </source>
</evidence>
<keyword evidence="15" id="KW-0486">Methionine biosynthesis</keyword>
<keyword evidence="13 19" id="KW-0479">Metal-binding</keyword>
<evidence type="ECO:0000256" key="7">
    <source>
        <dbReference type="ARBA" id="ARBA00013998"/>
    </source>
</evidence>
<accession>A0A0D8J2V2</accession>
<dbReference type="Gene3D" id="1.10.1240.10">
    <property type="entry name" value="Methionine synthase domain"/>
    <property type="match status" value="1"/>
</dbReference>
<name>A0A0D8J2V2_9FIRM</name>
<dbReference type="PATRIC" id="fig|1550024.3.peg.26"/>
<evidence type="ECO:0000256" key="10">
    <source>
        <dbReference type="ARBA" id="ARBA00022628"/>
    </source>
</evidence>
<organism evidence="24 25">
    <name type="scientific">Ruthenibacterium lactatiformans</name>
    <dbReference type="NCBI Taxonomy" id="1550024"/>
    <lineage>
        <taxon>Bacteria</taxon>
        <taxon>Bacillati</taxon>
        <taxon>Bacillota</taxon>
        <taxon>Clostridia</taxon>
        <taxon>Eubacteriales</taxon>
        <taxon>Oscillospiraceae</taxon>
        <taxon>Ruthenibacterium</taxon>
    </lineage>
</organism>
<feature type="domain" description="Pterin-binding" evidence="21">
    <location>
        <begin position="309"/>
        <end position="564"/>
    </location>
</feature>
<dbReference type="InterPro" id="IPR036724">
    <property type="entry name" value="Cobalamin-bd_sf"/>
</dbReference>
<evidence type="ECO:0000256" key="2">
    <source>
        <dbReference type="ARBA" id="ARBA00001947"/>
    </source>
</evidence>
<sequence>MNKIFDGKRYWLLDGAMGTMLQKSGLKLGERPDLLSITHPDVVERINRAYVEVGSDLICANTFGSNAKKLAGCGYTVEEVVAAGIGTAKRAAAGTAARVMLDVGPIGELLEPAGVLKFEEAYEIYKEVVLAGWRAGADLVKFATMTDLYEIKAAVLAAKENTPLPVLVSMTFEENGRAFTGCTVESFAITAEGLGVDGVGINCSLGPAEIYPMAQRLCAATSLPVFIKPNAGLPDPATGRYSIGPKEFCDELERFKALGISAVGGCCGTTPEYLALLAKAFKQDTPVHREPVRRSAVCTPTRTVEIDTVRVIGERINPTGKKRFKEALRDGDMDYILSQAVEQAGAGADILDVNVGLPEIDEQEMMIRAVKAVQSVCDLPLQLDSTRADVLEAGLRVYNGKPIVNSVNGEQAVLDRLLPICKKYGAAVVGLTLDENGIPALAEQRFALAQKIVAAAEAAGIPREDVYIDCLTLTASAQQEAVRETLKAVRMVKERLGVKTVLGVSNISFGLPCREQVNTSFLTLAMAHGLDLPIINPNAEAMMAAVASFKVLYNIDRDSREYLARYAGQAAVQPAAQQTVTLYDAVLQGLKAAAAQAARTALQAKSPEELVNEVLIPALDTVGAGFEKGVLFLPQLLQSAGAAQAAFEVVKDAIAASGKKSGGKGKIIVATVKGDIHDIGKNIVKTLLENYGYDVLDLGRDVPAETVVKAAQEHGVRLVGLSALMTTTLGSMEETICALRRAGLSCQVMVGGAVLTPEYAMHIGADYYAKDAKQSVDIAREVLG</sequence>
<evidence type="ECO:0000256" key="17">
    <source>
        <dbReference type="ARBA" id="ARBA00025552"/>
    </source>
</evidence>
<evidence type="ECO:0000256" key="11">
    <source>
        <dbReference type="ARBA" id="ARBA00022679"/>
    </source>
</evidence>
<dbReference type="Pfam" id="PF00809">
    <property type="entry name" value="Pterin_bind"/>
    <property type="match status" value="1"/>
</dbReference>
<keyword evidence="25" id="KW-1185">Reference proteome</keyword>
<dbReference type="SUPFAM" id="SSF82282">
    <property type="entry name" value="Homocysteine S-methyltransferase"/>
    <property type="match status" value="1"/>
</dbReference>
<dbReference type="PROSITE" id="PS51332">
    <property type="entry name" value="B12_BINDING"/>
    <property type="match status" value="1"/>
</dbReference>
<keyword evidence="11 19" id="KW-0808">Transferase</keyword>
<comment type="caution">
    <text evidence="24">The sequence shown here is derived from an EMBL/GenBank/DDBJ whole genome shotgun (WGS) entry which is preliminary data.</text>
</comment>
<evidence type="ECO:0000259" key="23">
    <source>
        <dbReference type="PROSITE" id="PS51337"/>
    </source>
</evidence>
<dbReference type="InterPro" id="IPR000489">
    <property type="entry name" value="Pterin-binding_dom"/>
</dbReference>
<keyword evidence="14 19" id="KW-0862">Zinc</keyword>
<feature type="binding site" evidence="19">
    <location>
        <position position="266"/>
    </location>
    <ligand>
        <name>Zn(2+)</name>
        <dbReference type="ChEBI" id="CHEBI:29105"/>
    </ligand>
</feature>
<dbReference type="AlphaFoldDB" id="A0A0D8J2V2"/>
<dbReference type="PROSITE" id="PS50970">
    <property type="entry name" value="HCY"/>
    <property type="match status" value="1"/>
</dbReference>
<evidence type="ECO:0000259" key="22">
    <source>
        <dbReference type="PROSITE" id="PS51332"/>
    </source>
</evidence>
<evidence type="ECO:0000256" key="19">
    <source>
        <dbReference type="PROSITE-ProRule" id="PRU00333"/>
    </source>
</evidence>
<comment type="cofactor">
    <cofactor evidence="3">
        <name>methylcob(III)alamin</name>
        <dbReference type="ChEBI" id="CHEBI:28115"/>
    </cofactor>
</comment>
<dbReference type="SUPFAM" id="SSF51717">
    <property type="entry name" value="Dihydropteroate synthetase-like"/>
    <property type="match status" value="1"/>
</dbReference>
<feature type="domain" description="B12-binding N-terminal" evidence="23">
    <location>
        <begin position="569"/>
        <end position="662"/>
    </location>
</feature>
<dbReference type="GO" id="GO:0050667">
    <property type="term" value="P:homocysteine metabolic process"/>
    <property type="evidence" value="ECO:0007669"/>
    <property type="project" value="TreeGrafter"/>
</dbReference>
<dbReference type="RefSeq" id="WP_270774890.1">
    <property type="nucleotide sequence ID" value="NZ_CAUBBA010000003.1"/>
</dbReference>
<feature type="domain" description="B12-binding" evidence="22">
    <location>
        <begin position="664"/>
        <end position="784"/>
    </location>
</feature>
<evidence type="ECO:0000256" key="18">
    <source>
        <dbReference type="ARBA" id="ARBA00031040"/>
    </source>
</evidence>
<feature type="domain" description="Hcy-binding" evidence="20">
    <location>
        <begin position="1"/>
        <end position="281"/>
    </location>
</feature>
<dbReference type="Gene3D" id="3.20.20.20">
    <property type="entry name" value="Dihydropteroate synthase-like"/>
    <property type="match status" value="1"/>
</dbReference>
<evidence type="ECO:0000256" key="12">
    <source>
        <dbReference type="ARBA" id="ARBA00022691"/>
    </source>
</evidence>
<comment type="pathway">
    <text evidence="4">Amino-acid biosynthesis; L-methionine biosynthesis via de novo pathway; L-methionine from L-homocysteine (MetH route): step 1/1.</text>
</comment>
<evidence type="ECO:0000313" key="25">
    <source>
        <dbReference type="Proteomes" id="UP000032483"/>
    </source>
</evidence>
<dbReference type="InterPro" id="IPR003759">
    <property type="entry name" value="Cbl-bd_cap"/>
</dbReference>
<dbReference type="SMART" id="SM01018">
    <property type="entry name" value="B12-binding_2"/>
    <property type="match status" value="1"/>
</dbReference>
<dbReference type="GO" id="GO:0032259">
    <property type="term" value="P:methylation"/>
    <property type="evidence" value="ECO:0007669"/>
    <property type="project" value="UniProtKB-KW"/>
</dbReference>
<evidence type="ECO:0000259" key="21">
    <source>
        <dbReference type="PROSITE" id="PS50972"/>
    </source>
</evidence>
<dbReference type="GeneID" id="42855045"/>
<feature type="binding site" evidence="19">
    <location>
        <position position="267"/>
    </location>
    <ligand>
        <name>Zn(2+)</name>
        <dbReference type="ChEBI" id="CHEBI:29105"/>
    </ligand>
</feature>
<keyword evidence="12" id="KW-0949">S-adenosyl-L-methionine</keyword>
<comment type="cofactor">
    <cofactor evidence="2 19">
        <name>Zn(2+)</name>
        <dbReference type="ChEBI" id="CHEBI:29105"/>
    </cofactor>
</comment>
<keyword evidence="8 19" id="KW-0489">Methyltransferase</keyword>
<dbReference type="GO" id="GO:0046872">
    <property type="term" value="F:metal ion binding"/>
    <property type="evidence" value="ECO:0007669"/>
    <property type="project" value="UniProtKB-KW"/>
</dbReference>
<dbReference type="InterPro" id="IPR006158">
    <property type="entry name" value="Cobalamin-bd"/>
</dbReference>
<evidence type="ECO:0000256" key="1">
    <source>
        <dbReference type="ARBA" id="ARBA00001700"/>
    </source>
</evidence>
<dbReference type="InterPro" id="IPR003726">
    <property type="entry name" value="HCY_dom"/>
</dbReference>
<evidence type="ECO:0000256" key="3">
    <source>
        <dbReference type="ARBA" id="ARBA00001956"/>
    </source>
</evidence>
<evidence type="ECO:0000256" key="8">
    <source>
        <dbReference type="ARBA" id="ARBA00022603"/>
    </source>
</evidence>
<dbReference type="EMBL" id="JXXK01000001">
    <property type="protein sequence ID" value="KJF41280.1"/>
    <property type="molecule type" value="Genomic_DNA"/>
</dbReference>
<comment type="catalytic activity">
    <reaction evidence="1">
        <text>(6S)-5-methyl-5,6,7,8-tetrahydrofolate + L-homocysteine = (6S)-5,6,7,8-tetrahydrofolate + L-methionine</text>
        <dbReference type="Rhea" id="RHEA:11172"/>
        <dbReference type="ChEBI" id="CHEBI:18608"/>
        <dbReference type="ChEBI" id="CHEBI:57453"/>
        <dbReference type="ChEBI" id="CHEBI:57844"/>
        <dbReference type="ChEBI" id="CHEBI:58199"/>
        <dbReference type="EC" id="2.1.1.13"/>
    </reaction>
</comment>
<evidence type="ECO:0000256" key="15">
    <source>
        <dbReference type="ARBA" id="ARBA00023167"/>
    </source>
</evidence>
<dbReference type="InterPro" id="IPR036594">
    <property type="entry name" value="Meth_synthase_dom"/>
</dbReference>
<proteinExistence type="inferred from homology"/>
<dbReference type="InterPro" id="IPR036589">
    <property type="entry name" value="HCY_dom_sf"/>
</dbReference>
<evidence type="ECO:0000256" key="13">
    <source>
        <dbReference type="ARBA" id="ARBA00022723"/>
    </source>
</evidence>
<dbReference type="Gene3D" id="3.40.50.280">
    <property type="entry name" value="Cobalamin-binding domain"/>
    <property type="match status" value="1"/>
</dbReference>
<comment type="similarity">
    <text evidence="5">Belongs to the vitamin-B12 dependent methionine synthase family.</text>
</comment>
<dbReference type="Gene3D" id="3.20.20.330">
    <property type="entry name" value="Homocysteine-binding-like domain"/>
    <property type="match status" value="1"/>
</dbReference>
<dbReference type="PIRSF" id="PIRSF037472">
    <property type="entry name" value="DHPS_mtfrase"/>
    <property type="match status" value="1"/>
</dbReference>
<dbReference type="GO" id="GO:0031419">
    <property type="term" value="F:cobalamin binding"/>
    <property type="evidence" value="ECO:0007669"/>
    <property type="project" value="UniProtKB-KW"/>
</dbReference>
<dbReference type="GO" id="GO:0008705">
    <property type="term" value="F:methionine synthase activity"/>
    <property type="evidence" value="ECO:0007669"/>
    <property type="project" value="UniProtKB-EC"/>
</dbReference>
<dbReference type="Pfam" id="PF02607">
    <property type="entry name" value="B12-binding_2"/>
    <property type="match status" value="1"/>
</dbReference>
<keyword evidence="16" id="KW-0170">Cobalt</keyword>
<dbReference type="Proteomes" id="UP000032483">
    <property type="component" value="Unassembled WGS sequence"/>
</dbReference>
<dbReference type="InterPro" id="IPR050554">
    <property type="entry name" value="Met_Synthase/Corrinoid"/>
</dbReference>
<dbReference type="Pfam" id="PF02310">
    <property type="entry name" value="B12-binding"/>
    <property type="match status" value="1"/>
</dbReference>
<dbReference type="EC" id="2.1.1.13" evidence="6"/>
<dbReference type="InterPro" id="IPR017215">
    <property type="entry name" value="MetH_bac"/>
</dbReference>
<evidence type="ECO:0000256" key="14">
    <source>
        <dbReference type="ARBA" id="ARBA00022833"/>
    </source>
</evidence>
<comment type="function">
    <text evidence="17">Catalyzes the transfer of a methyl group from methyl-cobalamin to homocysteine, yielding enzyme-bound cob(I)alamin and methionine. Subsequently, remethylates the cofactor using methyltetrahydrofolate.</text>
</comment>
<dbReference type="PANTHER" id="PTHR45833:SF1">
    <property type="entry name" value="METHIONINE SYNTHASE"/>
    <property type="match status" value="1"/>
</dbReference>
<dbReference type="NCBIfam" id="NF005719">
    <property type="entry name" value="PRK07535.1"/>
    <property type="match status" value="1"/>
</dbReference>
<protein>
    <recommendedName>
        <fullName evidence="7">Methionine synthase</fullName>
        <ecNumber evidence="6">2.1.1.13</ecNumber>
    </recommendedName>
    <alternativeName>
        <fullName evidence="18">5-methyltetrahydrofolate--homocysteine methyltransferase</fullName>
    </alternativeName>
</protein>
<dbReference type="Pfam" id="PF02574">
    <property type="entry name" value="S-methyl_trans"/>
    <property type="match status" value="1"/>
</dbReference>
<dbReference type="GO" id="GO:0005829">
    <property type="term" value="C:cytosol"/>
    <property type="evidence" value="ECO:0007669"/>
    <property type="project" value="TreeGrafter"/>
</dbReference>
<evidence type="ECO:0000256" key="6">
    <source>
        <dbReference type="ARBA" id="ARBA00012032"/>
    </source>
</evidence>
<evidence type="ECO:0000256" key="16">
    <source>
        <dbReference type="ARBA" id="ARBA00023285"/>
    </source>
</evidence>